<reference evidence="2" key="1">
    <citation type="submission" date="2023-02" db="EMBL/GenBank/DDBJ databases">
        <title>Kitasatospora phosalacinea NBRC 14627.</title>
        <authorList>
            <person name="Ichikawa N."/>
            <person name="Sato H."/>
            <person name="Tonouchi N."/>
        </authorList>
    </citation>
    <scope>NUCLEOTIDE SEQUENCE</scope>
    <source>
        <strain evidence="2">NBRC 14627</strain>
    </source>
</reference>
<evidence type="ECO:0000313" key="2">
    <source>
        <dbReference type="EMBL" id="GLW68688.1"/>
    </source>
</evidence>
<proteinExistence type="predicted"/>
<comment type="caution">
    <text evidence="2">The sequence shown here is derived from an EMBL/GenBank/DDBJ whole genome shotgun (WGS) entry which is preliminary data.</text>
</comment>
<evidence type="ECO:0000256" key="1">
    <source>
        <dbReference type="SAM" id="MobiDB-lite"/>
    </source>
</evidence>
<gene>
    <name evidence="2" type="ORF">Kpho02_09870</name>
</gene>
<dbReference type="AlphaFoldDB" id="A0A9W6UZX5"/>
<organism evidence="2 3">
    <name type="scientific">Kitasatospora phosalacinea</name>
    <dbReference type="NCBI Taxonomy" id="2065"/>
    <lineage>
        <taxon>Bacteria</taxon>
        <taxon>Bacillati</taxon>
        <taxon>Actinomycetota</taxon>
        <taxon>Actinomycetes</taxon>
        <taxon>Kitasatosporales</taxon>
        <taxon>Streptomycetaceae</taxon>
        <taxon>Kitasatospora</taxon>
    </lineage>
</organism>
<evidence type="ECO:0000313" key="3">
    <source>
        <dbReference type="Proteomes" id="UP001165041"/>
    </source>
</evidence>
<name>A0A9W6UZX5_9ACTN</name>
<protein>
    <submittedName>
        <fullName evidence="2">Uncharacterized protein</fullName>
    </submittedName>
</protein>
<dbReference type="EMBL" id="BSSA01000002">
    <property type="protein sequence ID" value="GLW68688.1"/>
    <property type="molecule type" value="Genomic_DNA"/>
</dbReference>
<sequence length="82" mass="8918">MCTALAGFSTVSERLSTPPVDNITRRVGPAYRGAGRTGGPSGATRAGRVLSARYRKKDRRRRRYVTGPARTNFARSLIGEHA</sequence>
<feature type="region of interest" description="Disordered" evidence="1">
    <location>
        <begin position="1"/>
        <end position="46"/>
    </location>
</feature>
<dbReference type="Proteomes" id="UP001165041">
    <property type="component" value="Unassembled WGS sequence"/>
</dbReference>
<accession>A0A9W6UZX5</accession>